<dbReference type="EMBL" id="FRYK01000001">
    <property type="protein sequence ID" value="SHO72446.1"/>
    <property type="molecule type" value="Genomic_DNA"/>
</dbReference>
<organism evidence="1 2">
    <name type="scientific">Flavobacterium cucumis</name>
    <dbReference type="NCBI Taxonomy" id="416016"/>
    <lineage>
        <taxon>Bacteria</taxon>
        <taxon>Pseudomonadati</taxon>
        <taxon>Bacteroidota</taxon>
        <taxon>Flavobacteriia</taxon>
        <taxon>Flavobacteriales</taxon>
        <taxon>Flavobacteriaceae</taxon>
        <taxon>Flavobacterium</taxon>
    </lineage>
</organism>
<evidence type="ECO:0000313" key="1">
    <source>
        <dbReference type="EMBL" id="SHO72446.1"/>
    </source>
</evidence>
<dbReference type="OrthoDB" id="9776951at2"/>
<dbReference type="InterPro" id="IPR054204">
    <property type="entry name" value="DUF6909"/>
</dbReference>
<reference evidence="2" key="1">
    <citation type="submission" date="2016-12" db="EMBL/GenBank/DDBJ databases">
        <authorList>
            <person name="Varghese N."/>
            <person name="Submissions S."/>
        </authorList>
    </citation>
    <scope>NUCLEOTIDE SEQUENCE [LARGE SCALE GENOMIC DNA]</scope>
    <source>
        <strain evidence="2">DSM 18830</strain>
    </source>
</reference>
<dbReference type="AlphaFoldDB" id="A0A1M7ZUB1"/>
<dbReference type="STRING" id="416016.SAMN05443547_0778"/>
<name>A0A1M7ZUB1_9FLAO</name>
<keyword evidence="2" id="KW-1185">Reference proteome</keyword>
<protein>
    <submittedName>
        <fullName evidence="1">Uncharacterized protein</fullName>
    </submittedName>
</protein>
<evidence type="ECO:0000313" key="2">
    <source>
        <dbReference type="Proteomes" id="UP000184611"/>
    </source>
</evidence>
<proteinExistence type="predicted"/>
<sequence>MKDIKNISRSRAQESSAAIERLYITMRHLFNRGFYKPMGVSGETLREALLSLRPEIYGSIAEEKVELNGLLYVIERLPIGIEECRYINLTSDEGYSNSHFKAIVPPKRRRNCYRIDDEQMNVEITRGRSDIYDILTHLTFIFIESHKIKDRVLIDDEGAVSRDWQKLELAVKQTKKLSLIDREKAISHAANVLGRTFAEVQDIYDDFATIEAPDRFLHVVYWLGKLAIEEVVDNNKRTITFSPILRERLGHHIYGDIWATTIKDVLLKNNLIDRPIHVISANMHSVMNSLFAEPVLGKKYKNTPEFQIFEDLSSSSNKELRKKVEEFALTQGMISLPDTSGTNIDVQIFDTAKIDFKKTIFAEAKLAKEKPVIIVMDYAFGEQAFETIDELLKPYKVEKKNKIFLNVESVSIMGKAGILEGGKGDIMIPCAHVNEGTADNYPFNNELTKEMFEGNGIPVYAGPMITVLGTSLQNRDLLKFFHESTWEAIGLEMEGAYYQKAIQSASKIRKSINPDVKVRYAYYASDNPLETGSTLASGGLGTTGVKPTYLITIKILEQIFNVK</sequence>
<dbReference type="RefSeq" id="WP_073581583.1">
    <property type="nucleotide sequence ID" value="NZ_CBCSEA010000028.1"/>
</dbReference>
<accession>A0A1M7ZUB1</accession>
<gene>
    <name evidence="1" type="ORF">SAMN05443547_0778</name>
</gene>
<dbReference type="Pfam" id="PF21850">
    <property type="entry name" value="DUF6909"/>
    <property type="match status" value="2"/>
</dbReference>
<dbReference type="Proteomes" id="UP000184611">
    <property type="component" value="Unassembled WGS sequence"/>
</dbReference>